<keyword evidence="1" id="KW-0472">Membrane</keyword>
<protein>
    <submittedName>
        <fullName evidence="2">Uncharacterized protein</fullName>
    </submittedName>
</protein>
<gene>
    <name evidence="2" type="ORF">GJR95_01525</name>
</gene>
<dbReference type="AlphaFoldDB" id="A0A6P1VMW7"/>
<proteinExistence type="predicted"/>
<sequence length="187" mass="22064">MVNFFSRFWVKQSVYLIASGLVVLFILLLPKNSAWLSGPIQIFYNQRQKLGQKTDRQSRERAGYGNAYTYTMLIKQQCKPTDYFLIPPQRYLIRNAYRQGAADGFVWIYPSVLYYHLGKAVHLLELTGPDTLLQRATHTLWVQNKRVTLLALTTQNRPSVLTEFRKYDPRFFAYIPSQARKYYYSRK</sequence>
<keyword evidence="3" id="KW-1185">Reference proteome</keyword>
<feature type="transmembrane region" description="Helical" evidence="1">
    <location>
        <begin position="12"/>
        <end position="29"/>
    </location>
</feature>
<keyword evidence="1" id="KW-0812">Transmembrane</keyword>
<reference evidence="2 3" key="1">
    <citation type="submission" date="2019-11" db="EMBL/GenBank/DDBJ databases">
        <title>Spirosoma endbachense sp. nov., isolated from a natural salt meadow.</title>
        <authorList>
            <person name="Rojas J."/>
            <person name="Ambika Manirajan B."/>
            <person name="Ratering S."/>
            <person name="Suarez C."/>
            <person name="Geissler-Plaum R."/>
            <person name="Schnell S."/>
        </authorList>
    </citation>
    <scope>NUCLEOTIDE SEQUENCE [LARGE SCALE GENOMIC DNA]</scope>
    <source>
        <strain evidence="2 3">I-24</strain>
    </source>
</reference>
<evidence type="ECO:0000256" key="1">
    <source>
        <dbReference type="SAM" id="Phobius"/>
    </source>
</evidence>
<dbReference type="RefSeq" id="WP_162384208.1">
    <property type="nucleotide sequence ID" value="NZ_CP045997.1"/>
</dbReference>
<accession>A0A6P1VMW7</accession>
<dbReference type="EMBL" id="CP045997">
    <property type="protein sequence ID" value="QHV93788.1"/>
    <property type="molecule type" value="Genomic_DNA"/>
</dbReference>
<dbReference type="KEGG" id="senf:GJR95_01525"/>
<organism evidence="2 3">
    <name type="scientific">Spirosoma endbachense</name>
    <dbReference type="NCBI Taxonomy" id="2666025"/>
    <lineage>
        <taxon>Bacteria</taxon>
        <taxon>Pseudomonadati</taxon>
        <taxon>Bacteroidota</taxon>
        <taxon>Cytophagia</taxon>
        <taxon>Cytophagales</taxon>
        <taxon>Cytophagaceae</taxon>
        <taxon>Spirosoma</taxon>
    </lineage>
</organism>
<evidence type="ECO:0000313" key="2">
    <source>
        <dbReference type="EMBL" id="QHV93788.1"/>
    </source>
</evidence>
<evidence type="ECO:0000313" key="3">
    <source>
        <dbReference type="Proteomes" id="UP000464577"/>
    </source>
</evidence>
<keyword evidence="1" id="KW-1133">Transmembrane helix</keyword>
<dbReference type="Proteomes" id="UP000464577">
    <property type="component" value="Chromosome"/>
</dbReference>
<name>A0A6P1VMW7_9BACT</name>